<keyword evidence="3" id="KW-1185">Reference proteome</keyword>
<dbReference type="GO" id="GO:0034045">
    <property type="term" value="C:phagophore assembly site membrane"/>
    <property type="evidence" value="ECO:0007669"/>
    <property type="project" value="TreeGrafter"/>
</dbReference>
<dbReference type="GO" id="GO:1990316">
    <property type="term" value="C:Atg1/ULK1 kinase complex"/>
    <property type="evidence" value="ECO:0007669"/>
    <property type="project" value="TreeGrafter"/>
</dbReference>
<dbReference type="GO" id="GO:0061709">
    <property type="term" value="P:reticulophagy"/>
    <property type="evidence" value="ECO:0007669"/>
    <property type="project" value="TreeGrafter"/>
</dbReference>
<dbReference type="EMBL" id="QEFC01000688">
    <property type="protein sequence ID" value="KAE9462574.1"/>
    <property type="molecule type" value="Genomic_DNA"/>
</dbReference>
<dbReference type="OrthoDB" id="1740786at2759"/>
<evidence type="ECO:0000256" key="1">
    <source>
        <dbReference type="SAM" id="Coils"/>
    </source>
</evidence>
<dbReference type="InterPro" id="IPR040040">
    <property type="entry name" value="ATG11"/>
</dbReference>
<reference evidence="2 3" key="1">
    <citation type="journal article" date="2019" name="Genome Biol. Evol.">
        <title>The Rhododendron genome and chromosomal organization provide insight into shared whole-genome duplications across the heath family (Ericaceae).</title>
        <authorList>
            <person name="Soza V.L."/>
            <person name="Lindsley D."/>
            <person name="Waalkes A."/>
            <person name="Ramage E."/>
            <person name="Patwardhan R.P."/>
            <person name="Burton J.N."/>
            <person name="Adey A."/>
            <person name="Kumar A."/>
            <person name="Qiu R."/>
            <person name="Shendure J."/>
            <person name="Hall B."/>
        </authorList>
    </citation>
    <scope>NUCLEOTIDE SEQUENCE [LARGE SCALE GENOMIC DNA]</scope>
    <source>
        <strain evidence="2">RSF 1966-606</strain>
    </source>
</reference>
<dbReference type="GO" id="GO:0034517">
    <property type="term" value="P:ribophagy"/>
    <property type="evidence" value="ECO:0007669"/>
    <property type="project" value="TreeGrafter"/>
</dbReference>
<dbReference type="GO" id="GO:0060090">
    <property type="term" value="F:molecular adaptor activity"/>
    <property type="evidence" value="ECO:0007669"/>
    <property type="project" value="TreeGrafter"/>
</dbReference>
<name>A0A6A4M2G1_9ERIC</name>
<protein>
    <submittedName>
        <fullName evidence="2">Uncharacterized protein</fullName>
    </submittedName>
</protein>
<proteinExistence type="predicted"/>
<evidence type="ECO:0000313" key="3">
    <source>
        <dbReference type="Proteomes" id="UP000428333"/>
    </source>
</evidence>
<comment type="caution">
    <text evidence="2">The sequence shown here is derived from an EMBL/GenBank/DDBJ whole genome shotgun (WGS) entry which is preliminary data.</text>
</comment>
<sequence>MKRQNDQFEYLKVVCGIGSAYRACLAEVVRRKASMKLYMGMAWQLAEKLATRREAEVRRREEFLKANSSYIPRDILASVGLNDTPNQCDVNITTFDTNLLDIDISDIDRYAPEHLVGLLSKSEKHGSSMGSFSPSSSSHSAEIEENAIDSLEKYEKEELLDGSELIEIAGTSNPEVEYESLDDSKVDSLLKNAAEKTAEALHLKDEYGKHLQSMLKVQDNEKDGKDTVATSYTESMTQTLNNSPAETIAERGLDSKASSDLVVELQNEVAEKSSLLSETETKLKTLVEEAAKLERELEISRKLLDESQMNCAHLENCLHEAREEAQTHLCAADRRASEYSALRASAVKMRSLFERLRSCVSSGGVVGFAESLRALAHSLANYMLEPMHQDSGHAILIFGFLMAYTAANPNTSVSAPRPPPLHAAAAAHIKLLQNSSPTLPPLHHVLHRCLPLLPLTPTSLQNSSASSPLHAAAAPPLRHCCPFNSTAPPPPTRHPSDLLHLEHRRCVHYLASKLLRIISATCHRCSSASTPMHLLRYFTTAPSPSLLLCLQPPPIGSLHPKHCRSPP</sequence>
<dbReference type="PANTHER" id="PTHR13222:SF1">
    <property type="entry name" value="RB1-INDUCIBLE COILED-COIL PROTEIN 1"/>
    <property type="match status" value="1"/>
</dbReference>
<feature type="non-terminal residue" evidence="2">
    <location>
        <position position="1"/>
    </location>
</feature>
<dbReference type="PANTHER" id="PTHR13222">
    <property type="entry name" value="RB1-INDUCIBLE COILED-COIL"/>
    <property type="match status" value="1"/>
</dbReference>
<dbReference type="Proteomes" id="UP000428333">
    <property type="component" value="Linkage Group LG03"/>
</dbReference>
<accession>A0A6A4M2G1</accession>
<dbReference type="GO" id="GO:0019901">
    <property type="term" value="F:protein kinase binding"/>
    <property type="evidence" value="ECO:0007669"/>
    <property type="project" value="TreeGrafter"/>
</dbReference>
<keyword evidence="1" id="KW-0175">Coiled coil</keyword>
<dbReference type="GO" id="GO:0034727">
    <property type="term" value="P:piecemeal microautophagy of the nucleus"/>
    <property type="evidence" value="ECO:0007669"/>
    <property type="project" value="TreeGrafter"/>
</dbReference>
<gene>
    <name evidence="2" type="ORF">C3L33_05519</name>
</gene>
<dbReference type="AlphaFoldDB" id="A0A6A4M2G1"/>
<organism evidence="2 3">
    <name type="scientific">Rhododendron williamsianum</name>
    <dbReference type="NCBI Taxonomy" id="262921"/>
    <lineage>
        <taxon>Eukaryota</taxon>
        <taxon>Viridiplantae</taxon>
        <taxon>Streptophyta</taxon>
        <taxon>Embryophyta</taxon>
        <taxon>Tracheophyta</taxon>
        <taxon>Spermatophyta</taxon>
        <taxon>Magnoliopsida</taxon>
        <taxon>eudicotyledons</taxon>
        <taxon>Gunneridae</taxon>
        <taxon>Pentapetalae</taxon>
        <taxon>asterids</taxon>
        <taxon>Ericales</taxon>
        <taxon>Ericaceae</taxon>
        <taxon>Ericoideae</taxon>
        <taxon>Rhodoreae</taxon>
        <taxon>Rhododendron</taxon>
    </lineage>
</organism>
<feature type="coiled-coil region" evidence="1">
    <location>
        <begin position="262"/>
        <end position="324"/>
    </location>
</feature>
<dbReference type="GO" id="GO:0000045">
    <property type="term" value="P:autophagosome assembly"/>
    <property type="evidence" value="ECO:0007669"/>
    <property type="project" value="InterPro"/>
</dbReference>
<evidence type="ECO:0000313" key="2">
    <source>
        <dbReference type="EMBL" id="KAE9462574.1"/>
    </source>
</evidence>
<dbReference type="GO" id="GO:0000422">
    <property type="term" value="P:autophagy of mitochondrion"/>
    <property type="evidence" value="ECO:0007669"/>
    <property type="project" value="TreeGrafter"/>
</dbReference>